<keyword evidence="2" id="KW-1185">Reference proteome</keyword>
<dbReference type="EMBL" id="APMY01000020">
    <property type="protein sequence ID" value="EOM77944.1"/>
    <property type="molecule type" value="Genomic_DNA"/>
</dbReference>
<evidence type="ECO:0000313" key="1">
    <source>
        <dbReference type="EMBL" id="EOM77944.1"/>
    </source>
</evidence>
<dbReference type="AlphaFoldDB" id="R7WUY0"/>
<dbReference type="Proteomes" id="UP000013525">
    <property type="component" value="Unassembled WGS sequence"/>
</dbReference>
<sequence>MGSITAGLDDLTGWVELILLIVPQLITGSL</sequence>
<organism evidence="1 2">
    <name type="scientific">Rhodococcus rhodnii LMG 5362</name>
    <dbReference type="NCBI Taxonomy" id="1273125"/>
    <lineage>
        <taxon>Bacteria</taxon>
        <taxon>Bacillati</taxon>
        <taxon>Actinomycetota</taxon>
        <taxon>Actinomycetes</taxon>
        <taxon>Mycobacteriales</taxon>
        <taxon>Nocardiaceae</taxon>
        <taxon>Rhodococcus</taxon>
    </lineage>
</organism>
<evidence type="ECO:0000313" key="2">
    <source>
        <dbReference type="Proteomes" id="UP000013525"/>
    </source>
</evidence>
<name>R7WUY0_9NOCA</name>
<accession>R7WUY0</accession>
<gene>
    <name evidence="1" type="ORF">Rrhod_0618</name>
</gene>
<reference evidence="1 2" key="1">
    <citation type="journal article" date="2013" name="Genome Announc.">
        <title>Draft Genome Sequence of Rhodococcus rhodnii Strain LMG5362, a Symbiont of Rhodnius prolixus (Hemiptera, Reduviidae, Triatominae), the Principle Vector of Trypanosoma cruzi.</title>
        <authorList>
            <person name="Pachebat J.A."/>
            <person name="van Keulen G."/>
            <person name="Whitten M.M."/>
            <person name="Girdwood S."/>
            <person name="Del Sol R."/>
            <person name="Dyson P.J."/>
            <person name="Facey P.D."/>
        </authorList>
    </citation>
    <scope>NUCLEOTIDE SEQUENCE [LARGE SCALE GENOMIC DNA]</scope>
    <source>
        <strain evidence="1 2">LMG 5362</strain>
    </source>
</reference>
<proteinExistence type="predicted"/>
<comment type="caution">
    <text evidence="1">The sequence shown here is derived from an EMBL/GenBank/DDBJ whole genome shotgun (WGS) entry which is preliminary data.</text>
</comment>
<protein>
    <submittedName>
        <fullName evidence="1">Uncharacterized protein</fullName>
    </submittedName>
</protein>